<keyword evidence="3" id="KW-0285">Flavoprotein</keyword>
<evidence type="ECO:0000259" key="6">
    <source>
        <dbReference type="Pfam" id="PF00881"/>
    </source>
</evidence>
<dbReference type="Proteomes" id="UP001610990">
    <property type="component" value="Unassembled WGS sequence"/>
</dbReference>
<evidence type="ECO:0000256" key="2">
    <source>
        <dbReference type="ARBA" id="ARBA00007118"/>
    </source>
</evidence>
<proteinExistence type="inferred from homology"/>
<gene>
    <name evidence="7" type="ORF">ACH4GP_05380</name>
</gene>
<reference evidence="7 8" key="1">
    <citation type="submission" date="2024-10" db="EMBL/GenBank/DDBJ databases">
        <title>The Natural Products Discovery Center: Release of the First 8490 Sequenced Strains for Exploring Actinobacteria Biosynthetic Diversity.</title>
        <authorList>
            <person name="Kalkreuter E."/>
            <person name="Kautsar S.A."/>
            <person name="Yang D."/>
            <person name="Bader C.D."/>
            <person name="Teijaro C.N."/>
            <person name="Fluegel L."/>
            <person name="Davis C.M."/>
            <person name="Simpson J.R."/>
            <person name="Lauterbach L."/>
            <person name="Steele A.D."/>
            <person name="Gui C."/>
            <person name="Meng S."/>
            <person name="Li G."/>
            <person name="Viehrig K."/>
            <person name="Ye F."/>
            <person name="Su P."/>
            <person name="Kiefer A.F."/>
            <person name="Nichols A."/>
            <person name="Cepeda A.J."/>
            <person name="Yan W."/>
            <person name="Fan B."/>
            <person name="Jiang Y."/>
            <person name="Adhikari A."/>
            <person name="Zheng C.-J."/>
            <person name="Schuster L."/>
            <person name="Cowan T.M."/>
            <person name="Smanski M.J."/>
            <person name="Chevrette M.G."/>
            <person name="De Carvalho L.P.S."/>
            <person name="Shen B."/>
        </authorList>
    </citation>
    <scope>NUCLEOTIDE SEQUENCE [LARGE SCALE GENOMIC DNA]</scope>
    <source>
        <strain evidence="7 8">NPDC018013</strain>
    </source>
</reference>
<dbReference type="InterPro" id="IPR029479">
    <property type="entry name" value="Nitroreductase"/>
</dbReference>
<evidence type="ECO:0000256" key="3">
    <source>
        <dbReference type="ARBA" id="ARBA00022630"/>
    </source>
</evidence>
<dbReference type="PANTHER" id="PTHR43673:SF2">
    <property type="entry name" value="NITROREDUCTASE"/>
    <property type="match status" value="1"/>
</dbReference>
<dbReference type="InterPro" id="IPR000415">
    <property type="entry name" value="Nitroreductase-like"/>
</dbReference>
<evidence type="ECO:0000313" key="7">
    <source>
        <dbReference type="EMBL" id="MFH8583820.1"/>
    </source>
</evidence>
<evidence type="ECO:0000313" key="8">
    <source>
        <dbReference type="Proteomes" id="UP001610990"/>
    </source>
</evidence>
<keyword evidence="8" id="KW-1185">Reference proteome</keyword>
<sequence length="205" mass="22156">MPKISSPEVPAETPTRTLPVTLPETLNVLRSRSVVRNYAPDRVDDSLIEQLLECMLAAPTASNKQAWSFVVVREPAGVRLLRAFSPGIIGTPAFVVVACLDRRLTDGLSGNISQKIYQTSKLCVAMAVENLLLSAHALGLGGCPVSSFREEAVRLLLDLPTPIEPILMVPIGRPAQKLTPSERRDKNEVISYEIWGKDAATGSAA</sequence>
<dbReference type="PANTHER" id="PTHR43673">
    <property type="entry name" value="NAD(P)H NITROREDUCTASE YDGI-RELATED"/>
    <property type="match status" value="1"/>
</dbReference>
<feature type="domain" description="Nitroreductase" evidence="6">
    <location>
        <begin position="110"/>
        <end position="173"/>
    </location>
</feature>
<organism evidence="7 8">
    <name type="scientific">Streptomyces celluloflavus</name>
    <dbReference type="NCBI Taxonomy" id="58344"/>
    <lineage>
        <taxon>Bacteria</taxon>
        <taxon>Bacillati</taxon>
        <taxon>Actinomycetota</taxon>
        <taxon>Actinomycetes</taxon>
        <taxon>Kitasatosporales</taxon>
        <taxon>Streptomycetaceae</taxon>
        <taxon>Streptomyces</taxon>
    </lineage>
</organism>
<dbReference type="RefSeq" id="WP_094792742.1">
    <property type="nucleotide sequence ID" value="NZ_CP108413.1"/>
</dbReference>
<evidence type="ECO:0000256" key="1">
    <source>
        <dbReference type="ARBA" id="ARBA00001917"/>
    </source>
</evidence>
<feature type="domain" description="Nitroreductase" evidence="6">
    <location>
        <begin position="30"/>
        <end position="78"/>
    </location>
</feature>
<evidence type="ECO:0000256" key="4">
    <source>
        <dbReference type="ARBA" id="ARBA00022643"/>
    </source>
</evidence>
<dbReference type="SUPFAM" id="SSF55469">
    <property type="entry name" value="FMN-dependent nitroreductase-like"/>
    <property type="match status" value="1"/>
</dbReference>
<dbReference type="EMBL" id="JBIRGH010000002">
    <property type="protein sequence ID" value="MFH8583820.1"/>
    <property type="molecule type" value="Genomic_DNA"/>
</dbReference>
<dbReference type="Pfam" id="PF00881">
    <property type="entry name" value="Nitroreductase"/>
    <property type="match status" value="2"/>
</dbReference>
<evidence type="ECO:0000256" key="5">
    <source>
        <dbReference type="ARBA" id="ARBA00023002"/>
    </source>
</evidence>
<keyword evidence="4" id="KW-0288">FMN</keyword>
<keyword evidence="5" id="KW-0560">Oxidoreductase</keyword>
<comment type="caution">
    <text evidence="7">The sequence shown here is derived from an EMBL/GenBank/DDBJ whole genome shotgun (WGS) entry which is preliminary data.</text>
</comment>
<name>A0ABW7R710_9ACTN</name>
<dbReference type="Gene3D" id="3.40.109.10">
    <property type="entry name" value="NADH Oxidase"/>
    <property type="match status" value="1"/>
</dbReference>
<comment type="cofactor">
    <cofactor evidence="1">
        <name>FMN</name>
        <dbReference type="ChEBI" id="CHEBI:58210"/>
    </cofactor>
</comment>
<dbReference type="CDD" id="cd02062">
    <property type="entry name" value="Nitro_FMN_reductase"/>
    <property type="match status" value="1"/>
</dbReference>
<accession>A0ABW7R710</accession>
<comment type="similarity">
    <text evidence="2">Belongs to the nitroreductase family.</text>
</comment>
<protein>
    <submittedName>
        <fullName evidence="7">Nitroreductase family protein</fullName>
    </submittedName>
</protein>